<dbReference type="AlphaFoldDB" id="Q3ZAC2"/>
<sequence>MSLVYRPFLRQKVVIIVCCEIGLGSFKSTLTSLALCHFGDFDSRHIPASWVDTDNALEKLMFLCKDAPLLIDDWAPGQDAGKARQLETRAERIVRAQGNRQGKGRLRSDTSARPSYIPRGMLITSGEQLPSGHSHTARLYTVELEREDIDINNLTTAQQNTPYYRQAMAHYLTWLSGKWDSIKKSIPDDFLALRGQVMNKGLHARLPEVIALLCLGLKYGLDFAVECGALTLEESNEVWEEGMSAFISQATDQGSRVEEERPAKRFIEILNSLKESGSAILGDRNDDCIRQVGPAQTLVGWNDQQNGHVLILGQTAYKAVKDHCRRTDEPYTIKYNAVIKDLRRMGYIDCPSQKIATHNVCIANGQKRVLKLRKVLLNERENNDENNAFSAPGPLML</sequence>
<dbReference type="eggNOG" id="COG5519">
    <property type="taxonomic scope" value="Bacteria"/>
</dbReference>
<organism evidence="1 2">
    <name type="scientific">Dehalococcoides mccartyi (strain ATCC BAA-2266 / KCTC 15142 / 195)</name>
    <name type="common">Dehalococcoides ethenogenes (strain 195)</name>
    <dbReference type="NCBI Taxonomy" id="243164"/>
    <lineage>
        <taxon>Bacteria</taxon>
        <taxon>Bacillati</taxon>
        <taxon>Chloroflexota</taxon>
        <taxon>Dehalococcoidia</taxon>
        <taxon>Dehalococcoidales</taxon>
        <taxon>Dehalococcoidaceae</taxon>
        <taxon>Dehalococcoides</taxon>
    </lineage>
</organism>
<accession>Q3ZAC2</accession>
<dbReference type="InParanoid" id="Q3ZAC2"/>
<proteinExistence type="predicted"/>
<name>Q3ZAC2_DEHM1</name>
<gene>
    <name evidence="1" type="ordered locus">DET0075</name>
</gene>
<evidence type="ECO:0000313" key="2">
    <source>
        <dbReference type="Proteomes" id="UP000008289"/>
    </source>
</evidence>
<protein>
    <submittedName>
        <fullName evidence="1">Uncharacterized protein</fullName>
    </submittedName>
</protein>
<dbReference type="EMBL" id="CP000027">
    <property type="protein sequence ID" value="AAW39064.1"/>
    <property type="molecule type" value="Genomic_DNA"/>
</dbReference>
<dbReference type="RefSeq" id="WP_010935882.1">
    <property type="nucleotide sequence ID" value="NC_002936.3"/>
</dbReference>
<dbReference type="HOGENOM" id="CLU_693922_0_0_0"/>
<reference evidence="1 2" key="1">
    <citation type="journal article" date="2005" name="Science">
        <title>Genome sequence of the PCE-dechlorinating bacterium Dehalococcoides ethenogenes.</title>
        <authorList>
            <person name="Seshadri R."/>
            <person name="Adrian L."/>
            <person name="Fouts D.E."/>
            <person name="Eisen J.A."/>
            <person name="Phillippy A.M."/>
            <person name="Methe B.A."/>
            <person name="Ward N.L."/>
            <person name="Nelson W.C."/>
            <person name="Deboy R.T."/>
            <person name="Khouri H.M."/>
            <person name="Kolonay J.F."/>
            <person name="Dodson R.J."/>
            <person name="Daugherty S.C."/>
            <person name="Brinkac L.M."/>
            <person name="Sullivan S.A."/>
            <person name="Madupu R."/>
            <person name="Nelson K.E."/>
            <person name="Kang K.H."/>
            <person name="Impraim M."/>
            <person name="Tran K."/>
            <person name="Robinson J.M."/>
            <person name="Forberger H.A."/>
            <person name="Fraser C.M."/>
            <person name="Zinder S.H."/>
            <person name="Heidelberg J.F."/>
        </authorList>
    </citation>
    <scope>NUCLEOTIDE SEQUENCE [LARGE SCALE GENOMIC DNA]</scope>
    <source>
        <strain evidence="2">ATCC BAA-2266 / KCTC 15142 / 195</strain>
    </source>
</reference>
<keyword evidence="2" id="KW-1185">Reference proteome</keyword>
<dbReference type="KEGG" id="det:DET0075"/>
<dbReference type="Proteomes" id="UP000008289">
    <property type="component" value="Chromosome"/>
</dbReference>
<evidence type="ECO:0000313" key="1">
    <source>
        <dbReference type="EMBL" id="AAW39064.1"/>
    </source>
</evidence>
<dbReference type="GeneID" id="3229021"/>